<protein>
    <submittedName>
        <fullName evidence="1">Uncharacterized protein</fullName>
    </submittedName>
</protein>
<organism evidence="1 2">
    <name type="scientific">Xanthomarina spongicola</name>
    <dbReference type="NCBI Taxonomy" id="570520"/>
    <lineage>
        <taxon>Bacteria</taxon>
        <taxon>Pseudomonadati</taxon>
        <taxon>Bacteroidota</taxon>
        <taxon>Flavobacteriia</taxon>
        <taxon>Flavobacteriales</taxon>
        <taxon>Flavobacteriaceae</taxon>
        <taxon>Xanthomarina</taxon>
    </lineage>
</organism>
<dbReference type="EMBL" id="QGGP01000003">
    <property type="protein sequence ID" value="PWK19054.1"/>
    <property type="molecule type" value="Genomic_DNA"/>
</dbReference>
<reference evidence="1 2" key="1">
    <citation type="submission" date="2018-05" db="EMBL/GenBank/DDBJ databases">
        <title>Genomic Encyclopedia of Archaeal and Bacterial Type Strains, Phase II (KMG-II): from individual species to whole genera.</title>
        <authorList>
            <person name="Goeker M."/>
        </authorList>
    </citation>
    <scope>NUCLEOTIDE SEQUENCE [LARGE SCALE GENOMIC DNA]</scope>
    <source>
        <strain evidence="1 2">DSM 22637</strain>
    </source>
</reference>
<evidence type="ECO:0000313" key="2">
    <source>
        <dbReference type="Proteomes" id="UP000245430"/>
    </source>
</evidence>
<sequence length="60" mass="6756">MENPFKKIEQNKKAPEHLKGKVMSDIAGIKLLMDITGLFSSNYASVAKSFLKDKKNKESK</sequence>
<gene>
    <name evidence="1" type="ORF">LX78_01532</name>
</gene>
<dbReference type="RefSeq" id="WP_109682061.1">
    <property type="nucleotide sequence ID" value="NZ_QGGP01000003.1"/>
</dbReference>
<dbReference type="OrthoDB" id="1453121at2"/>
<dbReference type="Proteomes" id="UP000245430">
    <property type="component" value="Unassembled WGS sequence"/>
</dbReference>
<dbReference type="AlphaFoldDB" id="A0A316DLP6"/>
<accession>A0A316DLP6</accession>
<proteinExistence type="predicted"/>
<name>A0A316DLP6_9FLAO</name>
<evidence type="ECO:0000313" key="1">
    <source>
        <dbReference type="EMBL" id="PWK19054.1"/>
    </source>
</evidence>
<keyword evidence="2" id="KW-1185">Reference proteome</keyword>
<comment type="caution">
    <text evidence="1">The sequence shown here is derived from an EMBL/GenBank/DDBJ whole genome shotgun (WGS) entry which is preliminary data.</text>
</comment>